<evidence type="ECO:0000313" key="1">
    <source>
        <dbReference type="EMBL" id="ORZ31444.1"/>
    </source>
</evidence>
<comment type="caution">
    <text evidence="1">The sequence shown here is derived from an EMBL/GenBank/DDBJ whole genome shotgun (WGS) entry which is preliminary data.</text>
</comment>
<dbReference type="AlphaFoldDB" id="A0A1Y2HBS4"/>
<reference evidence="1 2" key="1">
    <citation type="submission" date="2016-07" db="EMBL/GenBank/DDBJ databases">
        <title>Pervasive Adenine N6-methylation of Active Genes in Fungi.</title>
        <authorList>
            <consortium name="DOE Joint Genome Institute"/>
            <person name="Mondo S.J."/>
            <person name="Dannebaum R.O."/>
            <person name="Kuo R.C."/>
            <person name="Labutti K."/>
            <person name="Haridas S."/>
            <person name="Kuo A."/>
            <person name="Salamov A."/>
            <person name="Ahrendt S.R."/>
            <person name="Lipzen A."/>
            <person name="Sullivan W."/>
            <person name="Andreopoulos W.B."/>
            <person name="Clum A."/>
            <person name="Lindquist E."/>
            <person name="Daum C."/>
            <person name="Ramamoorthy G.K."/>
            <person name="Gryganskyi A."/>
            <person name="Culley D."/>
            <person name="Magnuson J.K."/>
            <person name="James T.Y."/>
            <person name="O'Malley M.A."/>
            <person name="Stajich J.E."/>
            <person name="Spatafora J.W."/>
            <person name="Visel A."/>
            <person name="Grigoriev I.V."/>
        </authorList>
    </citation>
    <scope>NUCLEOTIDE SEQUENCE [LARGE SCALE GENOMIC DNA]</scope>
    <source>
        <strain evidence="1 2">PL171</strain>
    </source>
</reference>
<dbReference type="Proteomes" id="UP000193411">
    <property type="component" value="Unassembled WGS sequence"/>
</dbReference>
<proteinExistence type="predicted"/>
<evidence type="ECO:0000313" key="2">
    <source>
        <dbReference type="Proteomes" id="UP000193411"/>
    </source>
</evidence>
<keyword evidence="2" id="KW-1185">Reference proteome</keyword>
<name>A0A1Y2HBS4_9FUNG</name>
<protein>
    <submittedName>
        <fullName evidence="1">Uncharacterized protein</fullName>
    </submittedName>
</protein>
<dbReference type="EMBL" id="MCFL01000060">
    <property type="protein sequence ID" value="ORZ31444.1"/>
    <property type="molecule type" value="Genomic_DNA"/>
</dbReference>
<organism evidence="1 2">
    <name type="scientific">Catenaria anguillulae PL171</name>
    <dbReference type="NCBI Taxonomy" id="765915"/>
    <lineage>
        <taxon>Eukaryota</taxon>
        <taxon>Fungi</taxon>
        <taxon>Fungi incertae sedis</taxon>
        <taxon>Blastocladiomycota</taxon>
        <taxon>Blastocladiomycetes</taxon>
        <taxon>Blastocladiales</taxon>
        <taxon>Catenariaceae</taxon>
        <taxon>Catenaria</taxon>
    </lineage>
</organism>
<accession>A0A1Y2HBS4</accession>
<sequence>MLRCKKGTLKGCVYIERGEHGRAGLGLSSPAGQSRRLWRLNHIALSAILITACSNREASKEGLGRTAVYTWKEGMQRWLNGSAP</sequence>
<gene>
    <name evidence="1" type="ORF">BCR44DRAFT_1442348</name>
</gene>